<dbReference type="GO" id="GO:0047585">
    <property type="term" value="F:4-pyridoxolactonase activity"/>
    <property type="evidence" value="ECO:0007669"/>
    <property type="project" value="UniProtKB-EC"/>
</dbReference>
<evidence type="ECO:0000256" key="1">
    <source>
        <dbReference type="ARBA" id="ARBA00001947"/>
    </source>
</evidence>
<dbReference type="Gene3D" id="3.60.15.10">
    <property type="entry name" value="Ribonuclease Z/Hydroxyacylglutathione hydrolase-like"/>
    <property type="match status" value="1"/>
</dbReference>
<dbReference type="SMART" id="SM00849">
    <property type="entry name" value="Lactamase_B"/>
    <property type="match status" value="1"/>
</dbReference>
<gene>
    <name evidence="7" type="ORF">GGR17_003815</name>
</gene>
<dbReference type="InterPro" id="IPR051013">
    <property type="entry name" value="MBL_superfamily_lactonases"/>
</dbReference>
<evidence type="ECO:0000256" key="4">
    <source>
        <dbReference type="ARBA" id="ARBA00022801"/>
    </source>
</evidence>
<dbReference type="AlphaFoldDB" id="A0A840CF59"/>
<dbReference type="Pfam" id="PF00753">
    <property type="entry name" value="Lactamase_B"/>
    <property type="match status" value="1"/>
</dbReference>
<keyword evidence="3" id="KW-0479">Metal-binding</keyword>
<evidence type="ECO:0000256" key="3">
    <source>
        <dbReference type="ARBA" id="ARBA00022723"/>
    </source>
</evidence>
<dbReference type="PANTHER" id="PTHR42978">
    <property type="entry name" value="QUORUM-QUENCHING LACTONASE YTNP-RELATED-RELATED"/>
    <property type="match status" value="1"/>
</dbReference>
<evidence type="ECO:0000313" key="7">
    <source>
        <dbReference type="EMBL" id="MBB4023975.1"/>
    </source>
</evidence>
<comment type="caution">
    <text evidence="7">The sequence shown here is derived from an EMBL/GenBank/DDBJ whole genome shotgun (WGS) entry which is preliminary data.</text>
</comment>
<accession>A0A840CF59</accession>
<dbReference type="InterPro" id="IPR001279">
    <property type="entry name" value="Metallo-B-lactamas"/>
</dbReference>
<dbReference type="RefSeq" id="WP_054540431.1">
    <property type="nucleotide sequence ID" value="NZ_JACIEQ010000016.1"/>
</dbReference>
<feature type="domain" description="Metallo-beta-lactamase" evidence="6">
    <location>
        <begin position="34"/>
        <end position="252"/>
    </location>
</feature>
<dbReference type="GO" id="GO:0046872">
    <property type="term" value="F:metal ion binding"/>
    <property type="evidence" value="ECO:0007669"/>
    <property type="project" value="UniProtKB-KW"/>
</dbReference>
<keyword evidence="5" id="KW-0862">Zinc</keyword>
<protein>
    <submittedName>
        <fullName evidence="7">4-pyridoxolactonase</fullName>
        <ecNumber evidence="7">3.1.1.27</ecNumber>
    </submittedName>
</protein>
<dbReference type="PANTHER" id="PTHR42978:SF2">
    <property type="entry name" value="102 KBASES UNSTABLE REGION: FROM 1 TO 119443"/>
    <property type="match status" value="1"/>
</dbReference>
<comment type="similarity">
    <text evidence="2">Belongs to the metallo-beta-lactamase superfamily.</text>
</comment>
<dbReference type="InterPro" id="IPR036866">
    <property type="entry name" value="RibonucZ/Hydroxyglut_hydro"/>
</dbReference>
<evidence type="ECO:0000256" key="5">
    <source>
        <dbReference type="ARBA" id="ARBA00022833"/>
    </source>
</evidence>
<proteinExistence type="inferred from homology"/>
<name>A0A840CF59_9RHOB</name>
<reference evidence="7" key="1">
    <citation type="submission" date="2020-08" db="EMBL/GenBank/DDBJ databases">
        <title>Genomic Encyclopedia of Type Strains, Phase IV (KMG-IV): sequencing the most valuable type-strain genomes for metagenomic binning, comparative biology and taxonomic classification.</title>
        <authorList>
            <person name="Goeker M."/>
        </authorList>
    </citation>
    <scope>NUCLEOTIDE SEQUENCE [LARGE SCALE GENOMIC DNA]</scope>
    <source>
        <strain evidence="7">DSM 105040</strain>
    </source>
</reference>
<evidence type="ECO:0000313" key="8">
    <source>
        <dbReference type="Proteomes" id="UP000585681"/>
    </source>
</evidence>
<evidence type="ECO:0000259" key="6">
    <source>
        <dbReference type="SMART" id="SM00849"/>
    </source>
</evidence>
<keyword evidence="4 7" id="KW-0378">Hydrolase</keyword>
<dbReference type="CDD" id="cd07729">
    <property type="entry name" value="AHL_lactonase_MBL-fold"/>
    <property type="match status" value="1"/>
</dbReference>
<evidence type="ECO:0000256" key="2">
    <source>
        <dbReference type="ARBA" id="ARBA00007749"/>
    </source>
</evidence>
<sequence length="269" mass="29346">MQDIRIYLLDGGSLLLDGYHMYWNVGPGGPIRVPVCSVLVEHSDGLFLFDTGFDLDYVQREIPSEKPLQTTEQTIPGALARLGGQVGDISAVVNSHLHMDHVGANRFFPGATKICQKAEYERAANPYRFEVGAYGDLSFSAELARKQGREAQLKDGQTSQNTRFTLVEGDVELAKGLDLIFTPGHSAGHCSLLVTPEHRRPMLFPFDAAYSAHNMDQFIQGGYHSDPVAGEQSLQRLIDLAGASDAEVVFSHDPQSPHLNVVGDLLAVA</sequence>
<comment type="cofactor">
    <cofactor evidence="1">
        <name>Zn(2+)</name>
        <dbReference type="ChEBI" id="CHEBI:29105"/>
    </cofactor>
</comment>
<dbReference type="Proteomes" id="UP000585681">
    <property type="component" value="Unassembled WGS sequence"/>
</dbReference>
<dbReference type="EC" id="3.1.1.27" evidence="7"/>
<dbReference type="SUPFAM" id="SSF56281">
    <property type="entry name" value="Metallo-hydrolase/oxidoreductase"/>
    <property type="match status" value="1"/>
</dbReference>
<organism evidence="7 8">
    <name type="scientific">Actibacterium naphthalenivorans</name>
    <dbReference type="NCBI Taxonomy" id="1614693"/>
    <lineage>
        <taxon>Bacteria</taxon>
        <taxon>Pseudomonadati</taxon>
        <taxon>Pseudomonadota</taxon>
        <taxon>Alphaproteobacteria</taxon>
        <taxon>Rhodobacterales</taxon>
        <taxon>Roseobacteraceae</taxon>
        <taxon>Actibacterium</taxon>
    </lineage>
</organism>
<keyword evidence="8" id="KW-1185">Reference proteome</keyword>
<dbReference type="EMBL" id="JACIEQ010000016">
    <property type="protein sequence ID" value="MBB4023975.1"/>
    <property type="molecule type" value="Genomic_DNA"/>
</dbReference>